<name>A0AAV7EJ05_ARIFI</name>
<gene>
    <name evidence="1" type="ORF">H6P81_013804</name>
</gene>
<sequence length="76" mass="8670">MVNEETVKTPGEYMAWYLSVTLRFISPPLMEPAMVYHDRGYTNEALLGCVRNVIERVQCREGMDLPIVGRSIHNGN</sequence>
<accession>A0AAV7EJ05</accession>
<dbReference type="EMBL" id="JAINDJ010000005">
    <property type="protein sequence ID" value="KAG9447676.1"/>
    <property type="molecule type" value="Genomic_DNA"/>
</dbReference>
<protein>
    <submittedName>
        <fullName evidence="1">Uncharacterized protein</fullName>
    </submittedName>
</protein>
<comment type="caution">
    <text evidence="1">The sequence shown here is derived from an EMBL/GenBank/DDBJ whole genome shotgun (WGS) entry which is preliminary data.</text>
</comment>
<organism evidence="1 2">
    <name type="scientific">Aristolochia fimbriata</name>
    <name type="common">White veined hardy Dutchman's pipe vine</name>
    <dbReference type="NCBI Taxonomy" id="158543"/>
    <lineage>
        <taxon>Eukaryota</taxon>
        <taxon>Viridiplantae</taxon>
        <taxon>Streptophyta</taxon>
        <taxon>Embryophyta</taxon>
        <taxon>Tracheophyta</taxon>
        <taxon>Spermatophyta</taxon>
        <taxon>Magnoliopsida</taxon>
        <taxon>Magnoliidae</taxon>
        <taxon>Piperales</taxon>
        <taxon>Aristolochiaceae</taxon>
        <taxon>Aristolochia</taxon>
    </lineage>
</organism>
<reference evidence="1 2" key="1">
    <citation type="submission" date="2021-07" db="EMBL/GenBank/DDBJ databases">
        <title>The Aristolochia fimbriata genome: insights into angiosperm evolution, floral development and chemical biosynthesis.</title>
        <authorList>
            <person name="Jiao Y."/>
        </authorList>
    </citation>
    <scope>NUCLEOTIDE SEQUENCE [LARGE SCALE GENOMIC DNA]</scope>
    <source>
        <strain evidence="1">IBCAS-2021</strain>
        <tissue evidence="1">Leaf</tissue>
    </source>
</reference>
<evidence type="ECO:0000313" key="1">
    <source>
        <dbReference type="EMBL" id="KAG9447676.1"/>
    </source>
</evidence>
<keyword evidence="2" id="KW-1185">Reference proteome</keyword>
<evidence type="ECO:0000313" key="2">
    <source>
        <dbReference type="Proteomes" id="UP000825729"/>
    </source>
</evidence>
<dbReference type="Proteomes" id="UP000825729">
    <property type="component" value="Unassembled WGS sequence"/>
</dbReference>
<dbReference type="AlphaFoldDB" id="A0AAV7EJ05"/>
<proteinExistence type="predicted"/>